<accession>A0A2H4SNK9</accession>
<reference evidence="3 4" key="1">
    <citation type="journal article" date="2017" name="BMC Genomics">
        <title>Chromosome level assembly and secondary metabolite potential of the parasitic fungus Cordyceps militaris.</title>
        <authorList>
            <person name="Kramer G.J."/>
            <person name="Nodwell J.R."/>
        </authorList>
    </citation>
    <scope>NUCLEOTIDE SEQUENCE [LARGE SCALE GENOMIC DNA]</scope>
    <source>
        <strain evidence="3 4">ATCC 34164</strain>
    </source>
</reference>
<feature type="domain" description="RecQ mediated genome instability protein 1 OB-fold" evidence="1">
    <location>
        <begin position="68"/>
        <end position="207"/>
    </location>
</feature>
<dbReference type="EMBL" id="CP023325">
    <property type="protein sequence ID" value="ATY64698.1"/>
    <property type="molecule type" value="Genomic_DNA"/>
</dbReference>
<proteinExistence type="predicted"/>
<evidence type="ECO:0000259" key="1">
    <source>
        <dbReference type="Pfam" id="PF08585"/>
    </source>
</evidence>
<feature type="domain" description="RMI1 N-terminal" evidence="2">
    <location>
        <begin position="11"/>
        <end position="55"/>
    </location>
</feature>
<dbReference type="InterPro" id="IPR049363">
    <property type="entry name" value="RMI1_N"/>
</dbReference>
<evidence type="ECO:0000313" key="4">
    <source>
        <dbReference type="Proteomes" id="UP000323067"/>
    </source>
</evidence>
<sequence length="224" mass="23172">MDLAEQLRASLAAQQLPPASASFLQTLIAARTPPPPRASLLATARARLLACDLCDGGILDAAAMASLPAAAADPGTTTTTLPRAVYVQVVDAENLSLSRWEQVEALEAAARGTRGRQVVDDEALAAAAAAGKNAVHRLVLQDCTGRTVYAVETARMPGIGIGTTNIGEKMLLSAGTVVARGTVLLTPDKTVFLGGRVDAWHEAWMSARLARLKAAAAAGADRPQ</sequence>
<dbReference type="Gene3D" id="2.40.50.770">
    <property type="entry name" value="RecQ-mediated genome instability protein Rmi1, C-terminal domain"/>
    <property type="match status" value="1"/>
</dbReference>
<dbReference type="AlphaFoldDB" id="A0A2H4SNK9"/>
<gene>
    <name evidence="3" type="ORF">A9K55_005046</name>
</gene>
<dbReference type="InterPro" id="IPR013894">
    <property type="entry name" value="RMI1_OB"/>
</dbReference>
<evidence type="ECO:0000313" key="3">
    <source>
        <dbReference type="EMBL" id="ATY64698.1"/>
    </source>
</evidence>
<dbReference type="VEuPathDB" id="FungiDB:A9K55_005046"/>
<organism evidence="3 4">
    <name type="scientific">Cordyceps militaris</name>
    <name type="common">Caterpillar fungus</name>
    <name type="synonym">Clavaria militaris</name>
    <dbReference type="NCBI Taxonomy" id="73501"/>
    <lineage>
        <taxon>Eukaryota</taxon>
        <taxon>Fungi</taxon>
        <taxon>Dikarya</taxon>
        <taxon>Ascomycota</taxon>
        <taxon>Pezizomycotina</taxon>
        <taxon>Sordariomycetes</taxon>
        <taxon>Hypocreomycetidae</taxon>
        <taxon>Hypocreales</taxon>
        <taxon>Cordycipitaceae</taxon>
        <taxon>Cordyceps</taxon>
    </lineage>
</organism>
<dbReference type="OrthoDB" id="341511at2759"/>
<dbReference type="Pfam" id="PF08585">
    <property type="entry name" value="RMI1_N_C"/>
    <property type="match status" value="1"/>
</dbReference>
<dbReference type="Proteomes" id="UP000323067">
    <property type="component" value="Chromosome v"/>
</dbReference>
<name>A0A2H4SNK9_CORMI</name>
<dbReference type="Pfam" id="PF21000">
    <property type="entry name" value="RMI1_N_N"/>
    <property type="match status" value="1"/>
</dbReference>
<protein>
    <submittedName>
        <fullName evidence="3">Mediated genome instability Rmi1</fullName>
    </submittedName>
</protein>
<dbReference type="InterPro" id="IPR042470">
    <property type="entry name" value="RMI1_N_C_sf"/>
</dbReference>
<evidence type="ECO:0000259" key="2">
    <source>
        <dbReference type="Pfam" id="PF21000"/>
    </source>
</evidence>